<keyword evidence="1" id="KW-0479">Metal-binding</keyword>
<name>A0A1W0W976_HYPEX</name>
<dbReference type="Gene3D" id="1.10.220.160">
    <property type="match status" value="1"/>
</dbReference>
<evidence type="ECO:0000256" key="2">
    <source>
        <dbReference type="ARBA" id="ARBA00022771"/>
    </source>
</evidence>
<dbReference type="GO" id="GO:0008168">
    <property type="term" value="F:methyltransferase activity"/>
    <property type="evidence" value="ECO:0007669"/>
    <property type="project" value="UniProtKB-KW"/>
</dbReference>
<dbReference type="Gene3D" id="2.170.270.10">
    <property type="entry name" value="SET domain"/>
    <property type="match status" value="1"/>
</dbReference>
<dbReference type="Proteomes" id="UP000192578">
    <property type="component" value="Unassembled WGS sequence"/>
</dbReference>
<dbReference type="GO" id="GO:0032259">
    <property type="term" value="P:methylation"/>
    <property type="evidence" value="ECO:0007669"/>
    <property type="project" value="UniProtKB-KW"/>
</dbReference>
<accession>A0A1W0W976</accession>
<dbReference type="PROSITE" id="PS50865">
    <property type="entry name" value="ZF_MYND_2"/>
    <property type="match status" value="1"/>
</dbReference>
<comment type="caution">
    <text evidence="6">The sequence shown here is derived from an EMBL/GenBank/DDBJ whole genome shotgun (WGS) entry which is preliminary data.</text>
</comment>
<dbReference type="EMBL" id="MTYJ01000162">
    <property type="protein sequence ID" value="OQV11757.1"/>
    <property type="molecule type" value="Genomic_DNA"/>
</dbReference>
<evidence type="ECO:0000256" key="4">
    <source>
        <dbReference type="PROSITE-ProRule" id="PRU00134"/>
    </source>
</evidence>
<proteinExistence type="predicted"/>
<dbReference type="Pfam" id="PF01753">
    <property type="entry name" value="zf-MYND"/>
    <property type="match status" value="1"/>
</dbReference>
<dbReference type="InterPro" id="IPR046341">
    <property type="entry name" value="SET_dom_sf"/>
</dbReference>
<keyword evidence="7" id="KW-1185">Reference proteome</keyword>
<evidence type="ECO:0000259" key="5">
    <source>
        <dbReference type="PROSITE" id="PS50865"/>
    </source>
</evidence>
<reference evidence="7" key="1">
    <citation type="submission" date="2017-01" db="EMBL/GenBank/DDBJ databases">
        <title>Comparative genomics of anhydrobiosis in the tardigrade Hypsibius dujardini.</title>
        <authorList>
            <person name="Yoshida Y."/>
            <person name="Koutsovoulos G."/>
            <person name="Laetsch D."/>
            <person name="Stevens L."/>
            <person name="Kumar S."/>
            <person name="Horikawa D."/>
            <person name="Ishino K."/>
            <person name="Komine S."/>
            <person name="Tomita M."/>
            <person name="Blaxter M."/>
            <person name="Arakawa K."/>
        </authorList>
    </citation>
    <scope>NUCLEOTIDE SEQUENCE [LARGE SCALE GENOMIC DNA]</scope>
    <source>
        <strain evidence="7">Z151</strain>
    </source>
</reference>
<evidence type="ECO:0000313" key="7">
    <source>
        <dbReference type="Proteomes" id="UP000192578"/>
    </source>
</evidence>
<dbReference type="GO" id="GO:0008270">
    <property type="term" value="F:zinc ion binding"/>
    <property type="evidence" value="ECO:0007669"/>
    <property type="project" value="UniProtKB-KW"/>
</dbReference>
<keyword evidence="2 4" id="KW-0863">Zinc-finger</keyword>
<dbReference type="SUPFAM" id="SSF144232">
    <property type="entry name" value="HIT/MYND zinc finger-like"/>
    <property type="match status" value="1"/>
</dbReference>
<feature type="domain" description="MYND-type" evidence="5">
    <location>
        <begin position="57"/>
        <end position="134"/>
    </location>
</feature>
<dbReference type="AlphaFoldDB" id="A0A1W0W976"/>
<evidence type="ECO:0000256" key="3">
    <source>
        <dbReference type="ARBA" id="ARBA00022833"/>
    </source>
</evidence>
<dbReference type="SUPFAM" id="SSF82199">
    <property type="entry name" value="SET domain"/>
    <property type="match status" value="1"/>
</dbReference>
<dbReference type="PANTHER" id="PTHR12197">
    <property type="entry name" value="HISTONE-LYSINE N-METHYLTRANSFERASE SMYD"/>
    <property type="match status" value="1"/>
</dbReference>
<keyword evidence="3" id="KW-0862">Zinc</keyword>
<sequence length="526" mass="59922">MSSTVESSTTFVHVWDTEFPAGPVDTKMHGPYQRGDRLLYEKPWIFVVSEKLREQICNHCFQSVIIAQSVNPSLEMSDDADSVGVSEEFPVCEDLPLMDFREKGLKRCTGCAFSWYCGKSCQKTSWKSVHKHECPVFKKALQDEELTIPLGIETVRLCLQALIRVKNDPNWRDPSEGFPILPHRTFPNLMSHWEEIKVDKKEVDFIDLMSNYFHKVLKGLGDYEDLLELESLGTIYGKIRINNMTIFGTYGDKLGVGLYLSGSAIDHACLPNACPSFSGTLINIHATESVDCFDNVRLSYLDQIYFSVPRREMLKKRYYFDCFCRACSDENMDQRMNGIRCPGKTCSNAILMNPYSFESDPCSGCGCVANKVLKDQVTDLLKRGREIQAMMSEAKKTDNHPRVLDLAETLHRDLSKVFHDTNSLVISTALQVASSADVLGQFDKAFTYFSSLRLTYPKVFPFWSFQNAEILMKCTTRGLLVKTNQKDQRALLIHFVEAMKIVTVCAGRDSPTFAYYKKFYDDCRES</sequence>
<dbReference type="InterPro" id="IPR050869">
    <property type="entry name" value="H3K4_H4K5_MeTrfase"/>
</dbReference>
<organism evidence="6 7">
    <name type="scientific">Hypsibius exemplaris</name>
    <name type="common">Freshwater tardigrade</name>
    <dbReference type="NCBI Taxonomy" id="2072580"/>
    <lineage>
        <taxon>Eukaryota</taxon>
        <taxon>Metazoa</taxon>
        <taxon>Ecdysozoa</taxon>
        <taxon>Tardigrada</taxon>
        <taxon>Eutardigrada</taxon>
        <taxon>Parachela</taxon>
        <taxon>Hypsibioidea</taxon>
        <taxon>Hypsibiidae</taxon>
        <taxon>Hypsibius</taxon>
    </lineage>
</organism>
<dbReference type="GO" id="GO:0005634">
    <property type="term" value="C:nucleus"/>
    <property type="evidence" value="ECO:0007669"/>
    <property type="project" value="TreeGrafter"/>
</dbReference>
<keyword evidence="6" id="KW-0808">Transferase</keyword>
<keyword evidence="6" id="KW-0489">Methyltransferase</keyword>
<evidence type="ECO:0000256" key="1">
    <source>
        <dbReference type="ARBA" id="ARBA00022723"/>
    </source>
</evidence>
<gene>
    <name evidence="6" type="ORF">BV898_13952</name>
</gene>
<dbReference type="OrthoDB" id="265717at2759"/>
<dbReference type="PANTHER" id="PTHR12197:SF251">
    <property type="entry name" value="EG:BACR7C10.4 PROTEIN"/>
    <property type="match status" value="1"/>
</dbReference>
<dbReference type="InterPro" id="IPR002893">
    <property type="entry name" value="Znf_MYND"/>
</dbReference>
<dbReference type="Gene3D" id="6.10.140.2220">
    <property type="match status" value="1"/>
</dbReference>
<protein>
    <submittedName>
        <fullName evidence="6">N-lysine methyltransferase SMYD2</fullName>
    </submittedName>
</protein>
<evidence type="ECO:0000313" key="6">
    <source>
        <dbReference type="EMBL" id="OQV11757.1"/>
    </source>
</evidence>